<gene>
    <name evidence="4" type="ORF">FD28_GL002031</name>
</gene>
<dbReference type="PATRIC" id="fig|1423753.3.peg.2137"/>
<dbReference type="Proteomes" id="UP000051580">
    <property type="component" value="Unassembled WGS sequence"/>
</dbReference>
<evidence type="ECO:0000256" key="2">
    <source>
        <dbReference type="PROSITE-ProRule" id="PRU00335"/>
    </source>
</evidence>
<dbReference type="PANTHER" id="PTHR30055:SF239">
    <property type="entry name" value="TRANSCRIPTIONAL REGULATORY PROTEIN"/>
    <property type="match status" value="1"/>
</dbReference>
<proteinExistence type="predicted"/>
<dbReference type="STRING" id="1423753.FD28_GL002031"/>
<dbReference type="OrthoDB" id="9179041at2"/>
<dbReference type="RefSeq" id="WP_057732404.1">
    <property type="nucleotide sequence ID" value="NZ_AZFS01000044.1"/>
</dbReference>
<dbReference type="GO" id="GO:0003700">
    <property type="term" value="F:DNA-binding transcription factor activity"/>
    <property type="evidence" value="ECO:0007669"/>
    <property type="project" value="TreeGrafter"/>
</dbReference>
<dbReference type="InterPro" id="IPR050109">
    <property type="entry name" value="HTH-type_TetR-like_transc_reg"/>
</dbReference>
<evidence type="ECO:0000259" key="3">
    <source>
        <dbReference type="PROSITE" id="PS50977"/>
    </source>
</evidence>
<dbReference type="GO" id="GO:0000976">
    <property type="term" value="F:transcription cis-regulatory region binding"/>
    <property type="evidence" value="ECO:0007669"/>
    <property type="project" value="TreeGrafter"/>
</dbReference>
<evidence type="ECO:0000313" key="5">
    <source>
        <dbReference type="Proteomes" id="UP000051580"/>
    </source>
</evidence>
<dbReference type="EMBL" id="AZFS01000044">
    <property type="protein sequence ID" value="KRL95805.1"/>
    <property type="molecule type" value="Genomic_DNA"/>
</dbReference>
<feature type="DNA-binding region" description="H-T-H motif" evidence="2">
    <location>
        <begin position="32"/>
        <end position="51"/>
    </location>
</feature>
<accession>A0A0R1URH2</accession>
<dbReference type="PROSITE" id="PS50977">
    <property type="entry name" value="HTH_TETR_2"/>
    <property type="match status" value="1"/>
</dbReference>
<dbReference type="SUPFAM" id="SSF46689">
    <property type="entry name" value="Homeodomain-like"/>
    <property type="match status" value="1"/>
</dbReference>
<keyword evidence="5" id="KW-1185">Reference proteome</keyword>
<dbReference type="Pfam" id="PF00440">
    <property type="entry name" value="TetR_N"/>
    <property type="match status" value="1"/>
</dbReference>
<feature type="domain" description="HTH tetR-type" evidence="3">
    <location>
        <begin position="9"/>
        <end position="69"/>
    </location>
</feature>
<dbReference type="Gene3D" id="1.10.357.10">
    <property type="entry name" value="Tetracycline Repressor, domain 2"/>
    <property type="match status" value="1"/>
</dbReference>
<dbReference type="InterPro" id="IPR009057">
    <property type="entry name" value="Homeodomain-like_sf"/>
</dbReference>
<dbReference type="AlphaFoldDB" id="A0A0R1URH2"/>
<dbReference type="InterPro" id="IPR001647">
    <property type="entry name" value="HTH_TetR"/>
</dbReference>
<name>A0A0R1URH2_9LACO</name>
<reference evidence="4 5" key="1">
    <citation type="journal article" date="2015" name="Genome Announc.">
        <title>Expanding the biotechnology potential of lactobacilli through comparative genomics of 213 strains and associated genera.</title>
        <authorList>
            <person name="Sun Z."/>
            <person name="Harris H.M."/>
            <person name="McCann A."/>
            <person name="Guo C."/>
            <person name="Argimon S."/>
            <person name="Zhang W."/>
            <person name="Yang X."/>
            <person name="Jeffery I.B."/>
            <person name="Cooney J.C."/>
            <person name="Kagawa T.F."/>
            <person name="Liu W."/>
            <person name="Song Y."/>
            <person name="Salvetti E."/>
            <person name="Wrobel A."/>
            <person name="Rasinkangas P."/>
            <person name="Parkhill J."/>
            <person name="Rea M.C."/>
            <person name="O'Sullivan O."/>
            <person name="Ritari J."/>
            <person name="Douillard F.P."/>
            <person name="Paul Ross R."/>
            <person name="Yang R."/>
            <person name="Briner A.E."/>
            <person name="Felis G.E."/>
            <person name="de Vos W.M."/>
            <person name="Barrangou R."/>
            <person name="Klaenhammer T.R."/>
            <person name="Caufield P.W."/>
            <person name="Cui Y."/>
            <person name="Zhang H."/>
            <person name="O'Toole P.W."/>
        </authorList>
    </citation>
    <scope>NUCLEOTIDE SEQUENCE [LARGE SCALE GENOMIC DNA]</scope>
    <source>
        <strain evidence="4 5">DSM 16381</strain>
    </source>
</reference>
<evidence type="ECO:0000313" key="4">
    <source>
        <dbReference type="EMBL" id="KRL95805.1"/>
    </source>
</evidence>
<sequence length="174" mass="19361">MTKQPYHRQNLAATIAQQARQELEAQGVDQLSLRQIARFLAVTPAAVYRHYPDKATLLAQLRTDITTEITAALHEGVLDSADAQAMLQRLVTNLLDYAAAHPRAVAFALREPLPVPQSLKTIVTLLTAQQQLDVSVEQTTLAIWTFLLGVLLRTRDATVDGEWVTEQLLKLLEK</sequence>
<organism evidence="4 5">
    <name type="scientific">Levilactobacillus hammesii DSM 16381</name>
    <dbReference type="NCBI Taxonomy" id="1423753"/>
    <lineage>
        <taxon>Bacteria</taxon>
        <taxon>Bacillati</taxon>
        <taxon>Bacillota</taxon>
        <taxon>Bacilli</taxon>
        <taxon>Lactobacillales</taxon>
        <taxon>Lactobacillaceae</taxon>
        <taxon>Levilactobacillus</taxon>
    </lineage>
</organism>
<keyword evidence="1 2" id="KW-0238">DNA-binding</keyword>
<protein>
    <submittedName>
        <fullName evidence="4">Transcriptional regulator</fullName>
    </submittedName>
</protein>
<dbReference type="PANTHER" id="PTHR30055">
    <property type="entry name" value="HTH-TYPE TRANSCRIPTIONAL REGULATOR RUTR"/>
    <property type="match status" value="1"/>
</dbReference>
<evidence type="ECO:0000256" key="1">
    <source>
        <dbReference type="ARBA" id="ARBA00023125"/>
    </source>
</evidence>
<comment type="caution">
    <text evidence="4">The sequence shown here is derived from an EMBL/GenBank/DDBJ whole genome shotgun (WGS) entry which is preliminary data.</text>
</comment>